<accession>A0A9P4LV47</accession>
<dbReference type="Proteomes" id="UP000799776">
    <property type="component" value="Unassembled WGS sequence"/>
</dbReference>
<dbReference type="SUPFAM" id="SSF51735">
    <property type="entry name" value="NAD(P)-binding Rossmann-fold domains"/>
    <property type="match status" value="1"/>
</dbReference>
<dbReference type="OrthoDB" id="47007at2759"/>
<dbReference type="InterPro" id="IPR036291">
    <property type="entry name" value="NAD(P)-bd_dom_sf"/>
</dbReference>
<name>A0A9P4LV47_9PEZI</name>
<keyword evidence="2" id="KW-0560">Oxidoreductase</keyword>
<reference evidence="4" key="1">
    <citation type="journal article" date="2020" name="Stud. Mycol.">
        <title>101 Dothideomycetes genomes: a test case for predicting lifestyles and emergence of pathogens.</title>
        <authorList>
            <person name="Haridas S."/>
            <person name="Albert R."/>
            <person name="Binder M."/>
            <person name="Bloem J."/>
            <person name="Labutti K."/>
            <person name="Salamov A."/>
            <person name="Andreopoulos B."/>
            <person name="Baker S."/>
            <person name="Barry K."/>
            <person name="Bills G."/>
            <person name="Bluhm B."/>
            <person name="Cannon C."/>
            <person name="Castanera R."/>
            <person name="Culley D."/>
            <person name="Daum C."/>
            <person name="Ezra D."/>
            <person name="Gonzalez J."/>
            <person name="Henrissat B."/>
            <person name="Kuo A."/>
            <person name="Liang C."/>
            <person name="Lipzen A."/>
            <person name="Lutzoni F."/>
            <person name="Magnuson J."/>
            <person name="Mondo S."/>
            <person name="Nolan M."/>
            <person name="Ohm R."/>
            <person name="Pangilinan J."/>
            <person name="Park H.-J."/>
            <person name="Ramirez L."/>
            <person name="Alfaro M."/>
            <person name="Sun H."/>
            <person name="Tritt A."/>
            <person name="Yoshinaga Y."/>
            <person name="Zwiers L.-H."/>
            <person name="Turgeon B."/>
            <person name="Goodwin S."/>
            <person name="Spatafora J."/>
            <person name="Crous P."/>
            <person name="Grigoriev I."/>
        </authorList>
    </citation>
    <scope>NUCLEOTIDE SEQUENCE</scope>
    <source>
        <strain evidence="4">CBS 121410</strain>
    </source>
</reference>
<keyword evidence="3" id="KW-0812">Transmembrane</keyword>
<dbReference type="GO" id="GO:0016491">
    <property type="term" value="F:oxidoreductase activity"/>
    <property type="evidence" value="ECO:0007669"/>
    <property type="project" value="UniProtKB-KW"/>
</dbReference>
<dbReference type="Pfam" id="PF00106">
    <property type="entry name" value="adh_short"/>
    <property type="match status" value="1"/>
</dbReference>
<evidence type="ECO:0000256" key="2">
    <source>
        <dbReference type="ARBA" id="ARBA00023002"/>
    </source>
</evidence>
<dbReference type="EMBL" id="ML978721">
    <property type="protein sequence ID" value="KAF2087135.1"/>
    <property type="molecule type" value="Genomic_DNA"/>
</dbReference>
<keyword evidence="3" id="KW-1133">Transmembrane helix</keyword>
<dbReference type="PIRSF" id="PIRSF000126">
    <property type="entry name" value="11-beta-HSD1"/>
    <property type="match status" value="1"/>
</dbReference>
<dbReference type="PANTHER" id="PTHR43086:SF2">
    <property type="entry name" value="HYDROXYSTEROID DEHYDROGENASE-LIKE PROTEIN 1"/>
    <property type="match status" value="1"/>
</dbReference>
<dbReference type="GO" id="GO:0030497">
    <property type="term" value="P:fatty acid elongation"/>
    <property type="evidence" value="ECO:0007669"/>
    <property type="project" value="TreeGrafter"/>
</dbReference>
<organism evidence="4 5">
    <name type="scientific">Saccharata proteae CBS 121410</name>
    <dbReference type="NCBI Taxonomy" id="1314787"/>
    <lineage>
        <taxon>Eukaryota</taxon>
        <taxon>Fungi</taxon>
        <taxon>Dikarya</taxon>
        <taxon>Ascomycota</taxon>
        <taxon>Pezizomycotina</taxon>
        <taxon>Dothideomycetes</taxon>
        <taxon>Dothideomycetes incertae sedis</taxon>
        <taxon>Botryosphaeriales</taxon>
        <taxon>Saccharataceae</taxon>
        <taxon>Saccharata</taxon>
    </lineage>
</organism>
<dbReference type="PANTHER" id="PTHR43086">
    <property type="entry name" value="VERY-LONG-CHAIN 3-OXOOACYL-COA REDUCTASE"/>
    <property type="match status" value="1"/>
</dbReference>
<keyword evidence="5" id="KW-1185">Reference proteome</keyword>
<dbReference type="InterPro" id="IPR002347">
    <property type="entry name" value="SDR_fam"/>
</dbReference>
<gene>
    <name evidence="4" type="ORF">K490DRAFT_42461</name>
</gene>
<proteinExistence type="predicted"/>
<dbReference type="Gene3D" id="3.40.50.720">
    <property type="entry name" value="NAD(P)-binding Rossmann-like Domain"/>
    <property type="match status" value="1"/>
</dbReference>
<dbReference type="GO" id="GO:0005783">
    <property type="term" value="C:endoplasmic reticulum"/>
    <property type="evidence" value="ECO:0007669"/>
    <property type="project" value="TreeGrafter"/>
</dbReference>
<feature type="transmembrane region" description="Helical" evidence="3">
    <location>
        <begin position="6"/>
        <end position="30"/>
    </location>
</feature>
<evidence type="ECO:0000313" key="4">
    <source>
        <dbReference type="EMBL" id="KAF2087135.1"/>
    </source>
</evidence>
<dbReference type="AlphaFoldDB" id="A0A9P4LV47"/>
<dbReference type="PRINTS" id="PR00081">
    <property type="entry name" value="GDHRDH"/>
</dbReference>
<keyword evidence="1" id="KW-0521">NADP</keyword>
<evidence type="ECO:0000256" key="3">
    <source>
        <dbReference type="SAM" id="Phobius"/>
    </source>
</evidence>
<comment type="caution">
    <text evidence="4">The sequence shown here is derived from an EMBL/GenBank/DDBJ whole genome shotgun (WGS) entry which is preliminary data.</text>
</comment>
<keyword evidence="3" id="KW-0472">Membrane</keyword>
<evidence type="ECO:0000313" key="5">
    <source>
        <dbReference type="Proteomes" id="UP000799776"/>
    </source>
</evidence>
<sequence>MFAEPVFYALGVSTAVYTAYKFLSFIRIYLRSSDLPRYLRPDGSAWALVTGASDGIGASIAAELCTRGFNIVLHGRNPTKLSAVRDRLLKANPTRQVSFAIADASLPDADIQAVVDAVKDKNLTVLVNNVGGIPMTTKIVGLASDTADRVDALLNLNVRFPVQLTRALLPQLQTNKPALIINLSSVTSEVGMPWGSVYSGSKAFNAAWNLSLGMELGAENRDVEVMGLNTGPVNTGGNPGEVSLMTPEADAFAKAALNMVGCGREVVAPWWPHAAGEWLMKSMPKGMRHGILVKEMRKWDVAYRERVRKGE</sequence>
<protein>
    <submittedName>
        <fullName evidence="4">Short chain dehydrogenase/reductase</fullName>
    </submittedName>
</protein>
<evidence type="ECO:0000256" key="1">
    <source>
        <dbReference type="ARBA" id="ARBA00022857"/>
    </source>
</evidence>